<dbReference type="EMBL" id="JBHUMF010000002">
    <property type="protein sequence ID" value="MFD2679356.1"/>
    <property type="molecule type" value="Genomic_DNA"/>
</dbReference>
<dbReference type="Gene3D" id="3.40.640.10">
    <property type="entry name" value="Type I PLP-dependent aspartate aminotransferase-like (Major domain)"/>
    <property type="match status" value="1"/>
</dbReference>
<evidence type="ECO:0000256" key="3">
    <source>
        <dbReference type="ARBA" id="ARBA00022898"/>
    </source>
</evidence>
<evidence type="ECO:0000256" key="2">
    <source>
        <dbReference type="ARBA" id="ARBA00009077"/>
    </source>
</evidence>
<dbReference type="Proteomes" id="UP001597506">
    <property type="component" value="Unassembled WGS sequence"/>
</dbReference>
<dbReference type="PANTHER" id="PTHR11808">
    <property type="entry name" value="TRANS-SULFURATION ENZYME FAMILY MEMBER"/>
    <property type="match status" value="1"/>
</dbReference>
<evidence type="ECO:0000313" key="6">
    <source>
        <dbReference type="Proteomes" id="UP001597506"/>
    </source>
</evidence>
<evidence type="ECO:0000256" key="1">
    <source>
        <dbReference type="ARBA" id="ARBA00001933"/>
    </source>
</evidence>
<comment type="cofactor">
    <cofactor evidence="1 4">
        <name>pyridoxal 5'-phosphate</name>
        <dbReference type="ChEBI" id="CHEBI:597326"/>
    </cofactor>
</comment>
<evidence type="ECO:0000256" key="4">
    <source>
        <dbReference type="RuleBase" id="RU362118"/>
    </source>
</evidence>
<dbReference type="InterPro" id="IPR015421">
    <property type="entry name" value="PyrdxlP-dep_Trfase_major"/>
</dbReference>
<proteinExistence type="inferred from homology"/>
<dbReference type="PROSITE" id="PS00868">
    <property type="entry name" value="CYS_MET_METAB_PP"/>
    <property type="match status" value="1"/>
</dbReference>
<dbReference type="InterPro" id="IPR015424">
    <property type="entry name" value="PyrdxlP-dep_Trfase"/>
</dbReference>
<dbReference type="PIRSF" id="PIRSF001434">
    <property type="entry name" value="CGS"/>
    <property type="match status" value="1"/>
</dbReference>
<comment type="caution">
    <text evidence="5">The sequence shown here is derived from an EMBL/GenBank/DDBJ whole genome shotgun (WGS) entry which is preliminary data.</text>
</comment>
<dbReference type="SUPFAM" id="SSF53383">
    <property type="entry name" value="PLP-dependent transferases"/>
    <property type="match status" value="1"/>
</dbReference>
<gene>
    <name evidence="5" type="ORF">ACFSUL_01185</name>
</gene>
<evidence type="ECO:0000313" key="5">
    <source>
        <dbReference type="EMBL" id="MFD2679356.1"/>
    </source>
</evidence>
<dbReference type="InterPro" id="IPR054542">
    <property type="entry name" value="Cys_met_metab_PP"/>
</dbReference>
<sequence>MKFTTSIVHNQLKHDQKLKSKVTPIYQTSAFSFGSLEELEGFYEGNAPYLYSRVGNPNTDELGTMVAKMEGAPSGIATSSGLSAILAGILSVVQAGDHIIAAEDLYGGTYHLIKEELKMFGISTSFVNFGERAEVEQAITSKTKLLYSETISNPFLRVEDVKGMVEIAKQYKLFTLIDNTFATPFLRQPYVEGIDLVAHSATKYLGGHSDITAGVLVGSENLVSKARERVVNLGANLSPFEAWLTVRGTKTLALRMAKQTENAHSLVEQLKKHNAIEKVYYPTELSNKGNGAIVTIELSQKCNIEKFFTSLQWVKIIPSLAGVETTVSHPVTTSHRALSKEAQEKIGINRHVVRISLGIEDAGDINQVFEKAIKESLEI</sequence>
<dbReference type="CDD" id="cd00614">
    <property type="entry name" value="CGS_like"/>
    <property type="match status" value="1"/>
</dbReference>
<dbReference type="InterPro" id="IPR015422">
    <property type="entry name" value="PyrdxlP-dep_Trfase_small"/>
</dbReference>
<dbReference type="Gene3D" id="3.90.1150.10">
    <property type="entry name" value="Aspartate Aminotransferase, domain 1"/>
    <property type="match status" value="1"/>
</dbReference>
<keyword evidence="3 4" id="KW-0663">Pyridoxal phosphate</keyword>
<organism evidence="5 6">
    <name type="scientific">Bacillus seohaeanensis</name>
    <dbReference type="NCBI Taxonomy" id="284580"/>
    <lineage>
        <taxon>Bacteria</taxon>
        <taxon>Bacillati</taxon>
        <taxon>Bacillota</taxon>
        <taxon>Bacilli</taxon>
        <taxon>Bacillales</taxon>
        <taxon>Bacillaceae</taxon>
        <taxon>Bacillus</taxon>
    </lineage>
</organism>
<keyword evidence="6" id="KW-1185">Reference proteome</keyword>
<dbReference type="PANTHER" id="PTHR11808:SF89">
    <property type="entry name" value="METHIONINE GAMMA-LYASE"/>
    <property type="match status" value="1"/>
</dbReference>
<dbReference type="Pfam" id="PF01053">
    <property type="entry name" value="Cys_Met_Meta_PP"/>
    <property type="match status" value="1"/>
</dbReference>
<dbReference type="RefSeq" id="WP_377931927.1">
    <property type="nucleotide sequence ID" value="NZ_JBHUMF010000002.1"/>
</dbReference>
<accession>A0ABW5RM33</accession>
<comment type="similarity">
    <text evidence="2 4">Belongs to the trans-sulfuration enzymes family.</text>
</comment>
<dbReference type="InterPro" id="IPR000277">
    <property type="entry name" value="Cys/Met-Metab_PyrdxlP-dep_enz"/>
</dbReference>
<protein>
    <submittedName>
        <fullName evidence="5">Trans-sulfuration enzyme family protein</fullName>
    </submittedName>
</protein>
<name>A0ABW5RM33_9BACI</name>
<reference evidence="6" key="1">
    <citation type="journal article" date="2019" name="Int. J. Syst. Evol. Microbiol.">
        <title>The Global Catalogue of Microorganisms (GCM) 10K type strain sequencing project: providing services to taxonomists for standard genome sequencing and annotation.</title>
        <authorList>
            <consortium name="The Broad Institute Genomics Platform"/>
            <consortium name="The Broad Institute Genome Sequencing Center for Infectious Disease"/>
            <person name="Wu L."/>
            <person name="Ma J."/>
        </authorList>
    </citation>
    <scope>NUCLEOTIDE SEQUENCE [LARGE SCALE GENOMIC DNA]</scope>
    <source>
        <strain evidence="6">KCTC 3913</strain>
    </source>
</reference>